<reference evidence="2" key="2">
    <citation type="submission" date="2023-05" db="EMBL/GenBank/DDBJ databases">
        <authorList>
            <person name="Fouks B."/>
        </authorList>
    </citation>
    <scope>NUCLEOTIDE SEQUENCE</scope>
    <source>
        <strain evidence="2">Stay&amp;Tobe</strain>
        <tissue evidence="2">Testes</tissue>
    </source>
</reference>
<name>A0AAD8ACW2_DIPPU</name>
<dbReference type="Proteomes" id="UP001233999">
    <property type="component" value="Unassembled WGS sequence"/>
</dbReference>
<accession>A0AAD8ACW2</accession>
<evidence type="ECO:0000313" key="2">
    <source>
        <dbReference type="EMBL" id="KAJ9596793.1"/>
    </source>
</evidence>
<comment type="caution">
    <text evidence="2">The sequence shown here is derived from an EMBL/GenBank/DDBJ whole genome shotgun (WGS) entry which is preliminary data.</text>
</comment>
<evidence type="ECO:0000256" key="1">
    <source>
        <dbReference type="SAM" id="MobiDB-lite"/>
    </source>
</evidence>
<feature type="compositionally biased region" description="Polar residues" evidence="1">
    <location>
        <begin position="237"/>
        <end position="266"/>
    </location>
</feature>
<dbReference type="EMBL" id="JASPKZ010001960">
    <property type="protein sequence ID" value="KAJ9596793.1"/>
    <property type="molecule type" value="Genomic_DNA"/>
</dbReference>
<feature type="region of interest" description="Disordered" evidence="1">
    <location>
        <begin position="220"/>
        <end position="268"/>
    </location>
</feature>
<protein>
    <submittedName>
        <fullName evidence="2">Uncharacterized protein</fullName>
    </submittedName>
</protein>
<dbReference type="AlphaFoldDB" id="A0AAD8ACW2"/>
<organism evidence="2 3">
    <name type="scientific">Diploptera punctata</name>
    <name type="common">Pacific beetle cockroach</name>
    <dbReference type="NCBI Taxonomy" id="6984"/>
    <lineage>
        <taxon>Eukaryota</taxon>
        <taxon>Metazoa</taxon>
        <taxon>Ecdysozoa</taxon>
        <taxon>Arthropoda</taxon>
        <taxon>Hexapoda</taxon>
        <taxon>Insecta</taxon>
        <taxon>Pterygota</taxon>
        <taxon>Neoptera</taxon>
        <taxon>Polyneoptera</taxon>
        <taxon>Dictyoptera</taxon>
        <taxon>Blattodea</taxon>
        <taxon>Blaberoidea</taxon>
        <taxon>Blaberidae</taxon>
        <taxon>Diplopterinae</taxon>
        <taxon>Diploptera</taxon>
    </lineage>
</organism>
<proteinExistence type="predicted"/>
<evidence type="ECO:0000313" key="3">
    <source>
        <dbReference type="Proteomes" id="UP001233999"/>
    </source>
</evidence>
<gene>
    <name evidence="2" type="ORF">L9F63_012174</name>
</gene>
<keyword evidence="3" id="KW-1185">Reference proteome</keyword>
<reference evidence="2" key="1">
    <citation type="journal article" date="2023" name="IScience">
        <title>Live-bearing cockroach genome reveals convergent evolutionary mechanisms linked to viviparity in insects and beyond.</title>
        <authorList>
            <person name="Fouks B."/>
            <person name="Harrison M.C."/>
            <person name="Mikhailova A.A."/>
            <person name="Marchal E."/>
            <person name="English S."/>
            <person name="Carruthers M."/>
            <person name="Jennings E.C."/>
            <person name="Chiamaka E.L."/>
            <person name="Frigard R.A."/>
            <person name="Pippel M."/>
            <person name="Attardo G.M."/>
            <person name="Benoit J.B."/>
            <person name="Bornberg-Bauer E."/>
            <person name="Tobe S.S."/>
        </authorList>
    </citation>
    <scope>NUCLEOTIDE SEQUENCE</scope>
    <source>
        <strain evidence="2">Stay&amp;Tobe</strain>
    </source>
</reference>
<sequence>MEPEDLNPRSKPTRSPSLPLFYSPCVPEVSLMLNKPQWQNSQTFSPIENVSRLSQHQKYLSATGYGVTHSSMADSKNIQAFNLRETDSNAQKIHGPNIFREYEQLRRYHHTSEDKRETNCRNKFVESAIESTNAHKNIYTDRLIDSCPNIKQHTENINDSHQISSNGQNSVNRDQGYFQQTAGREMNKANSKKNEHYNGWRTYFEDRTSSAHCNIQTSFRSSSSFHVSQEEERSYSNRKACSQNPNNTQRSEGNNGSQISANNNENKIGVGDITESQLENIVLKVMSNLKNSFSPQHSQDITSVPQAEVQVINEQTGIQNKKEYMNNTQRISVTSLMGKAVSSNEKNVGQHCSNSRKREEREFELGTSSLENENMELMFDKQNAHGTTDITHEGKVTCNQKCDCHVSFIKLYKLLRSQATHLKVLQEKVDKIIVQQEKSMNISQSSFTRRDHSEFPSERRPKRMIHVSTQTTEPFHREIAVGTDPQETASVGIMTENCESIEHSEGDPVFLFERERNPYGATSEMPRNVRNEQTLSEDMHHQDSICLNSLNLPSMQVEAPSPLPSIHVDMHDFEDDDINSESSHCSNADSQQPVRVGLTFYNKVVEQVNKLLQESSKEKAENQGVKYVSNKGRPYDAVRNATIEQLQKMGISIHSDADQDVRNEPCDSDNLRFNAMAQLCNISMKTTNFSLATLQYLEKYHLLPSNQQVPYREVVNNRAQAKSTQNTQPHAGNFDKILDVTTIKNQPKLL</sequence>